<dbReference type="AlphaFoldDB" id="A0A5C4N682"/>
<keyword evidence="3" id="KW-0238">DNA-binding</keyword>
<dbReference type="InterPro" id="IPR050176">
    <property type="entry name" value="LTTR"/>
</dbReference>
<evidence type="ECO:0000313" key="6">
    <source>
        <dbReference type="EMBL" id="TNC65817.1"/>
    </source>
</evidence>
<dbReference type="InterPro" id="IPR036390">
    <property type="entry name" value="WH_DNA-bd_sf"/>
</dbReference>
<name>A0A5C4N682_9RHOB</name>
<dbReference type="RefSeq" id="WP_139082966.1">
    <property type="nucleotide sequence ID" value="NZ_VDFV01000036.1"/>
</dbReference>
<protein>
    <submittedName>
        <fullName evidence="6">LysR family transcriptional regulator</fullName>
    </submittedName>
</protein>
<evidence type="ECO:0000256" key="3">
    <source>
        <dbReference type="ARBA" id="ARBA00023125"/>
    </source>
</evidence>
<dbReference type="EMBL" id="VDFV01000036">
    <property type="protein sequence ID" value="TNC65817.1"/>
    <property type="molecule type" value="Genomic_DNA"/>
</dbReference>
<dbReference type="FunFam" id="1.10.10.10:FF:000001">
    <property type="entry name" value="LysR family transcriptional regulator"/>
    <property type="match status" value="1"/>
</dbReference>
<dbReference type="Pfam" id="PF00126">
    <property type="entry name" value="HTH_1"/>
    <property type="match status" value="1"/>
</dbReference>
<dbReference type="InterPro" id="IPR005119">
    <property type="entry name" value="LysR_subst-bd"/>
</dbReference>
<dbReference type="OrthoDB" id="9815174at2"/>
<proteinExistence type="inferred from homology"/>
<dbReference type="Proteomes" id="UP000305709">
    <property type="component" value="Unassembled WGS sequence"/>
</dbReference>
<dbReference type="PROSITE" id="PS50931">
    <property type="entry name" value="HTH_LYSR"/>
    <property type="match status" value="1"/>
</dbReference>
<dbReference type="PANTHER" id="PTHR30579:SF7">
    <property type="entry name" value="HTH-TYPE TRANSCRIPTIONAL REGULATOR LRHA-RELATED"/>
    <property type="match status" value="1"/>
</dbReference>
<dbReference type="PANTHER" id="PTHR30579">
    <property type="entry name" value="TRANSCRIPTIONAL REGULATOR"/>
    <property type="match status" value="1"/>
</dbReference>
<dbReference type="SUPFAM" id="SSF46785">
    <property type="entry name" value="Winged helix' DNA-binding domain"/>
    <property type="match status" value="1"/>
</dbReference>
<dbReference type="GO" id="GO:0003677">
    <property type="term" value="F:DNA binding"/>
    <property type="evidence" value="ECO:0007669"/>
    <property type="project" value="UniProtKB-KW"/>
</dbReference>
<sequence length="292" mass="31578">MAVPSTVDPELLRAFVAVVECGGFSQAAGRLLRGQSAVSLQIKRLEECLGVRLLERSSRRVQPTPEGELILGRARRILSLHEELIARAREPELSGVVRLGAPEDFATTRLPRLLSSFVRAHPRVALEVTCELTLDLLARFDAGGLDIALVKREPTFGLEGTRVWREQLVWVTGDKAVVDTGGPLPLVCSPIPCVYRGRATAALDAQGRPWRVVYSCGSLAGSHAAVRAGLGVTVLPKDMVPVDLTILDEAVLGLPLLKDTEIALVSAPTLALTAERLRDFIIRELEHGGPRT</sequence>
<evidence type="ECO:0000259" key="5">
    <source>
        <dbReference type="PROSITE" id="PS50931"/>
    </source>
</evidence>
<gene>
    <name evidence="6" type="ORF">FHG71_17380</name>
</gene>
<comment type="caution">
    <text evidence="6">The sequence shown here is derived from an EMBL/GenBank/DDBJ whole genome shotgun (WGS) entry which is preliminary data.</text>
</comment>
<dbReference type="Gene3D" id="3.40.190.10">
    <property type="entry name" value="Periplasmic binding protein-like II"/>
    <property type="match status" value="2"/>
</dbReference>
<dbReference type="PRINTS" id="PR00039">
    <property type="entry name" value="HTHLYSR"/>
</dbReference>
<comment type="similarity">
    <text evidence="1">Belongs to the LysR transcriptional regulatory family.</text>
</comment>
<dbReference type="InterPro" id="IPR036388">
    <property type="entry name" value="WH-like_DNA-bd_sf"/>
</dbReference>
<dbReference type="Gene3D" id="1.10.10.10">
    <property type="entry name" value="Winged helix-like DNA-binding domain superfamily/Winged helix DNA-binding domain"/>
    <property type="match status" value="1"/>
</dbReference>
<dbReference type="SUPFAM" id="SSF53850">
    <property type="entry name" value="Periplasmic binding protein-like II"/>
    <property type="match status" value="1"/>
</dbReference>
<dbReference type="Pfam" id="PF03466">
    <property type="entry name" value="LysR_substrate"/>
    <property type="match status" value="1"/>
</dbReference>
<dbReference type="GO" id="GO:0003700">
    <property type="term" value="F:DNA-binding transcription factor activity"/>
    <property type="evidence" value="ECO:0007669"/>
    <property type="project" value="InterPro"/>
</dbReference>
<evidence type="ECO:0000256" key="2">
    <source>
        <dbReference type="ARBA" id="ARBA00023015"/>
    </source>
</evidence>
<keyword evidence="7" id="KW-1185">Reference proteome</keyword>
<reference evidence="6 7" key="1">
    <citation type="submission" date="2019-06" db="EMBL/GenBank/DDBJ databases">
        <authorList>
            <person name="Jiang L."/>
        </authorList>
    </citation>
    <scope>NUCLEOTIDE SEQUENCE [LARGE SCALE GENOMIC DNA]</scope>
    <source>
        <strain evidence="6 7">YIM 48858</strain>
    </source>
</reference>
<evidence type="ECO:0000256" key="1">
    <source>
        <dbReference type="ARBA" id="ARBA00009437"/>
    </source>
</evidence>
<evidence type="ECO:0000313" key="7">
    <source>
        <dbReference type="Proteomes" id="UP000305709"/>
    </source>
</evidence>
<dbReference type="InterPro" id="IPR000847">
    <property type="entry name" value="LysR_HTH_N"/>
</dbReference>
<feature type="domain" description="HTH lysR-type" evidence="5">
    <location>
        <begin position="7"/>
        <end position="64"/>
    </location>
</feature>
<keyword evidence="4" id="KW-0804">Transcription</keyword>
<organism evidence="6 7">
    <name type="scientific">Rubellimicrobium roseum</name>
    <dbReference type="NCBI Taxonomy" id="687525"/>
    <lineage>
        <taxon>Bacteria</taxon>
        <taxon>Pseudomonadati</taxon>
        <taxon>Pseudomonadota</taxon>
        <taxon>Alphaproteobacteria</taxon>
        <taxon>Rhodobacterales</taxon>
        <taxon>Roseobacteraceae</taxon>
        <taxon>Rubellimicrobium</taxon>
    </lineage>
</organism>
<keyword evidence="2" id="KW-0805">Transcription regulation</keyword>
<accession>A0A5C4N682</accession>
<evidence type="ECO:0000256" key="4">
    <source>
        <dbReference type="ARBA" id="ARBA00023163"/>
    </source>
</evidence>